<sequence length="76" mass="8479">MPIIKITAWPFANEKSASLLIADVTRVIHNQLGCPLDKITVYIEEISPSRWGDGGIAGDNPDFKVKSRRMCYEDGE</sequence>
<dbReference type="Proteomes" id="UP000019030">
    <property type="component" value="Chromosome"/>
</dbReference>
<name>W0LF48_9GAMM</name>
<protein>
    <submittedName>
        <fullName evidence="1">Tautomerase</fullName>
    </submittedName>
</protein>
<keyword evidence="2" id="KW-1185">Reference proteome</keyword>
<gene>
    <name evidence="1" type="ORF">Z042_15715</name>
</gene>
<dbReference type="EMBL" id="CP007044">
    <property type="protein sequence ID" value="AHG20887.1"/>
    <property type="molecule type" value="Genomic_DNA"/>
</dbReference>
<reference evidence="1 2" key="2">
    <citation type="submission" date="2015-03" db="EMBL/GenBank/DDBJ databases">
        <authorList>
            <person name="Chan K.-G."/>
        </authorList>
    </citation>
    <scope>NUCLEOTIDE SEQUENCE [LARGE SCALE GENOMIC DNA]</scope>
    <source>
        <strain evidence="1 2">RB-25</strain>
    </source>
</reference>
<dbReference type="AlphaFoldDB" id="W0LF48"/>
<dbReference type="STRING" id="1441930.Z042_15715"/>
<dbReference type="eggNOG" id="COG1942">
    <property type="taxonomic scope" value="Bacteria"/>
</dbReference>
<proteinExistence type="predicted"/>
<organism evidence="1 2">
    <name type="scientific">Chania multitudinisentens RB-25</name>
    <dbReference type="NCBI Taxonomy" id="1441930"/>
    <lineage>
        <taxon>Bacteria</taxon>
        <taxon>Pseudomonadati</taxon>
        <taxon>Pseudomonadota</taxon>
        <taxon>Gammaproteobacteria</taxon>
        <taxon>Enterobacterales</taxon>
        <taxon>Yersiniaceae</taxon>
        <taxon>Chania</taxon>
    </lineage>
</organism>
<dbReference type="OrthoDB" id="8098375at2"/>
<dbReference type="InterPro" id="IPR014347">
    <property type="entry name" value="Tautomerase/MIF_sf"/>
</dbReference>
<dbReference type="RefSeq" id="WP_024912548.1">
    <property type="nucleotide sequence ID" value="NZ_CP007044.2"/>
</dbReference>
<dbReference type="HOGENOM" id="CLU_148073_5_2_6"/>
<reference evidence="1 2" key="1">
    <citation type="submission" date="2014-01" db="EMBL/GenBank/DDBJ databases">
        <title>Isolation of Serratia multitudinisentens RB-25 from Ex-Landfill site.</title>
        <authorList>
            <person name="Robson E.H.J."/>
        </authorList>
    </citation>
    <scope>NUCLEOTIDE SEQUENCE [LARGE SCALE GENOMIC DNA]</scope>
    <source>
        <strain evidence="1 2">RB-25</strain>
    </source>
</reference>
<dbReference type="KEGG" id="sfo:Z042_15715"/>
<accession>W0LF48</accession>
<evidence type="ECO:0000313" key="2">
    <source>
        <dbReference type="Proteomes" id="UP000019030"/>
    </source>
</evidence>
<evidence type="ECO:0000313" key="1">
    <source>
        <dbReference type="EMBL" id="AHG20887.1"/>
    </source>
</evidence>
<dbReference type="Gene3D" id="3.30.429.10">
    <property type="entry name" value="Macrophage Migration Inhibitory Factor"/>
    <property type="match status" value="1"/>
</dbReference>
<dbReference type="SUPFAM" id="SSF55331">
    <property type="entry name" value="Tautomerase/MIF"/>
    <property type="match status" value="1"/>
</dbReference>